<protein>
    <submittedName>
        <fullName evidence="2">BQ5605_C003g02537 protein</fullName>
    </submittedName>
</protein>
<dbReference type="Proteomes" id="UP000249464">
    <property type="component" value="Unassembled WGS sequence"/>
</dbReference>
<evidence type="ECO:0000256" key="1">
    <source>
        <dbReference type="SAM" id="MobiDB-lite"/>
    </source>
</evidence>
<organism evidence="2 3">
    <name type="scientific">Microbotryum silenes-dioicae</name>
    <dbReference type="NCBI Taxonomy" id="796604"/>
    <lineage>
        <taxon>Eukaryota</taxon>
        <taxon>Fungi</taxon>
        <taxon>Dikarya</taxon>
        <taxon>Basidiomycota</taxon>
        <taxon>Pucciniomycotina</taxon>
        <taxon>Microbotryomycetes</taxon>
        <taxon>Microbotryales</taxon>
        <taxon>Microbotryaceae</taxon>
        <taxon>Microbotryum</taxon>
    </lineage>
</organism>
<keyword evidence="3" id="KW-1185">Reference proteome</keyword>
<dbReference type="STRING" id="796604.A0A2X0MP44"/>
<dbReference type="EMBL" id="FQNC01000042">
    <property type="protein sequence ID" value="SGY41641.1"/>
    <property type="molecule type" value="Genomic_DNA"/>
</dbReference>
<feature type="compositionally biased region" description="Basic and acidic residues" evidence="1">
    <location>
        <begin position="162"/>
        <end position="174"/>
    </location>
</feature>
<evidence type="ECO:0000313" key="2">
    <source>
        <dbReference type="EMBL" id="SGY41641.1"/>
    </source>
</evidence>
<name>A0A2X0MP44_9BASI</name>
<feature type="region of interest" description="Disordered" evidence="1">
    <location>
        <begin position="155"/>
        <end position="174"/>
    </location>
</feature>
<reference evidence="2 3" key="1">
    <citation type="submission" date="2016-11" db="EMBL/GenBank/DDBJ databases">
        <authorList>
            <person name="Jaros S."/>
            <person name="Januszkiewicz K."/>
            <person name="Wedrychowicz H."/>
        </authorList>
    </citation>
    <scope>NUCLEOTIDE SEQUENCE [LARGE SCALE GENOMIC DNA]</scope>
</reference>
<evidence type="ECO:0000313" key="3">
    <source>
        <dbReference type="Proteomes" id="UP000249464"/>
    </source>
</evidence>
<proteinExistence type="predicted"/>
<accession>A0A2X0MP44</accession>
<dbReference type="AlphaFoldDB" id="A0A2X0MP44"/>
<gene>
    <name evidence="2" type="primary">BQ5605_C003g02537</name>
    <name evidence="2" type="ORF">BQ5605_C003G02537</name>
</gene>
<sequence>MIPIYSARAVPSAGERATARADRISHAMEGKEYFSQGLFEYFFGNPTASEVRNKVWPKKFVIGTEEAMGEVIAAVNKIVSQEGGVGWLHSCFWCKGLTCGGPCSSQTGDNRLVACKNSPNYIGVAPDRTETTEKTADVVLLTRASIKHDPTLPTIWALPKHPRPDAKDEGKKSEEGNHFLAKPVIFRRQLLLSVHLPWKSCHPSTTAASEPPFPRETCHLLTTTAFERTFPHKIMSPFDDSSI</sequence>